<evidence type="ECO:0000313" key="3">
    <source>
        <dbReference type="Proteomes" id="UP001501166"/>
    </source>
</evidence>
<evidence type="ECO:0000259" key="1">
    <source>
        <dbReference type="Pfam" id="PF01248"/>
    </source>
</evidence>
<evidence type="ECO:0000313" key="2">
    <source>
        <dbReference type="EMBL" id="GAA0369983.1"/>
    </source>
</evidence>
<organism evidence="2 3">
    <name type="scientific">Alkalibacterium iburiense</name>
    <dbReference type="NCBI Taxonomy" id="290589"/>
    <lineage>
        <taxon>Bacteria</taxon>
        <taxon>Bacillati</taxon>
        <taxon>Bacillota</taxon>
        <taxon>Bacilli</taxon>
        <taxon>Lactobacillales</taxon>
        <taxon>Carnobacteriaceae</taxon>
        <taxon>Alkalibacterium</taxon>
    </lineage>
</organism>
<feature type="domain" description="Ribosomal protein eL8/eL30/eS12/Gadd45" evidence="1">
    <location>
        <begin position="9"/>
        <end position="87"/>
    </location>
</feature>
<dbReference type="Proteomes" id="UP001501166">
    <property type="component" value="Unassembled WGS sequence"/>
</dbReference>
<dbReference type="InterPro" id="IPR004038">
    <property type="entry name" value="Ribosomal_eL8/eL30/eS12/Gad45"/>
</dbReference>
<dbReference type="InterPro" id="IPR029064">
    <property type="entry name" value="Ribosomal_eL30-like_sf"/>
</dbReference>
<accession>A0ABN0XQ76</accession>
<proteinExistence type="predicted"/>
<dbReference type="Gene3D" id="3.30.1330.30">
    <property type="match status" value="1"/>
</dbReference>
<sequence length="99" mass="10990">MNSNERALNLIGLAQRANKLISGEDLVLKSIRSNQAKLVLIASNASDNARKQFLNKCEYYNIPIVNQFSREQLSHALGKDRTVCALTDGGFVQSLQKLL</sequence>
<keyword evidence="3" id="KW-1185">Reference proteome</keyword>
<protein>
    <submittedName>
        <fullName evidence="2">YlxQ-related RNA-binding protein</fullName>
    </submittedName>
</protein>
<dbReference type="RefSeq" id="WP_343756615.1">
    <property type="nucleotide sequence ID" value="NZ_BAAACW010000144.1"/>
</dbReference>
<gene>
    <name evidence="2" type="ORF">GCM10008932_21940</name>
</gene>
<comment type="caution">
    <text evidence="2">The sequence shown here is derived from an EMBL/GenBank/DDBJ whole genome shotgun (WGS) entry which is preliminary data.</text>
</comment>
<name>A0ABN0XQ76_9LACT</name>
<dbReference type="SUPFAM" id="SSF55315">
    <property type="entry name" value="L30e-like"/>
    <property type="match status" value="1"/>
</dbReference>
<dbReference type="Pfam" id="PF01248">
    <property type="entry name" value="Ribosomal_L7Ae"/>
    <property type="match status" value="1"/>
</dbReference>
<dbReference type="EMBL" id="BAAACW010000144">
    <property type="protein sequence ID" value="GAA0369983.1"/>
    <property type="molecule type" value="Genomic_DNA"/>
</dbReference>
<reference evidence="2 3" key="1">
    <citation type="journal article" date="2019" name="Int. J. Syst. Evol. Microbiol.">
        <title>The Global Catalogue of Microorganisms (GCM) 10K type strain sequencing project: providing services to taxonomists for standard genome sequencing and annotation.</title>
        <authorList>
            <consortium name="The Broad Institute Genomics Platform"/>
            <consortium name="The Broad Institute Genome Sequencing Center for Infectious Disease"/>
            <person name="Wu L."/>
            <person name="Ma J."/>
        </authorList>
    </citation>
    <scope>NUCLEOTIDE SEQUENCE [LARGE SCALE GENOMIC DNA]</scope>
    <source>
        <strain evidence="2 3">JCM 12662</strain>
    </source>
</reference>